<dbReference type="GO" id="GO:0007165">
    <property type="term" value="P:signal transduction"/>
    <property type="evidence" value="ECO:0007669"/>
    <property type="project" value="InterPro"/>
</dbReference>
<name>A0A6S7JPW9_PARCT</name>
<dbReference type="EMBL" id="CACRXK020019322">
    <property type="protein sequence ID" value="CAB4033517.1"/>
    <property type="molecule type" value="Genomic_DNA"/>
</dbReference>
<evidence type="ECO:0000313" key="2">
    <source>
        <dbReference type="Proteomes" id="UP001152795"/>
    </source>
</evidence>
<dbReference type="Proteomes" id="UP001152795">
    <property type="component" value="Unassembled WGS sequence"/>
</dbReference>
<dbReference type="CDD" id="cd01670">
    <property type="entry name" value="Death"/>
    <property type="match status" value="1"/>
</dbReference>
<accession>A0A6S7JPW9</accession>
<gene>
    <name evidence="1" type="ORF">PACLA_8A021641</name>
</gene>
<dbReference type="InterPro" id="IPR011029">
    <property type="entry name" value="DEATH-like_dom_sf"/>
</dbReference>
<proteinExistence type="predicted"/>
<dbReference type="OrthoDB" id="5990061at2759"/>
<dbReference type="Gene3D" id="1.10.533.10">
    <property type="entry name" value="Death Domain, Fas"/>
    <property type="match status" value="1"/>
</dbReference>
<dbReference type="AlphaFoldDB" id="A0A6S7JPW9"/>
<keyword evidence="2" id="KW-1185">Reference proteome</keyword>
<evidence type="ECO:0000313" key="1">
    <source>
        <dbReference type="EMBL" id="CAB4033517.1"/>
    </source>
</evidence>
<comment type="caution">
    <text evidence="1">The sequence shown here is derived from an EMBL/GenBank/DDBJ whole genome shotgun (WGS) entry which is preliminary data.</text>
</comment>
<organism evidence="1 2">
    <name type="scientific">Paramuricea clavata</name>
    <name type="common">Red gorgonian</name>
    <name type="synonym">Violescent sea-whip</name>
    <dbReference type="NCBI Taxonomy" id="317549"/>
    <lineage>
        <taxon>Eukaryota</taxon>
        <taxon>Metazoa</taxon>
        <taxon>Cnidaria</taxon>
        <taxon>Anthozoa</taxon>
        <taxon>Octocorallia</taxon>
        <taxon>Malacalcyonacea</taxon>
        <taxon>Plexauridae</taxon>
        <taxon>Paramuricea</taxon>
    </lineage>
</organism>
<dbReference type="InterPro" id="IPR000488">
    <property type="entry name" value="Death_dom"/>
</dbReference>
<dbReference type="SUPFAM" id="SSF47986">
    <property type="entry name" value="DEATH domain"/>
    <property type="match status" value="1"/>
</dbReference>
<dbReference type="SMART" id="SM00005">
    <property type="entry name" value="DEATH"/>
    <property type="match status" value="1"/>
</dbReference>
<protein>
    <submittedName>
        <fullName evidence="1">IMD, partial</fullName>
    </submittedName>
</protein>
<dbReference type="PANTHER" id="PTHR15077">
    <property type="entry name" value="FAS-ASSOCIATING DEATH DOMAIN-CONTAINING PROTEIN FADD"/>
    <property type="match status" value="1"/>
</dbReference>
<dbReference type="InterPro" id="IPR016729">
    <property type="entry name" value="FADD"/>
</dbReference>
<reference evidence="1" key="1">
    <citation type="submission" date="2020-04" db="EMBL/GenBank/DDBJ databases">
        <authorList>
            <person name="Alioto T."/>
            <person name="Alioto T."/>
            <person name="Gomez Garrido J."/>
        </authorList>
    </citation>
    <scope>NUCLEOTIDE SEQUENCE</scope>
    <source>
        <strain evidence="1">A484AB</strain>
    </source>
</reference>
<feature type="non-terminal residue" evidence="1">
    <location>
        <position position="1"/>
    </location>
</feature>
<dbReference type="PROSITE" id="PS50017">
    <property type="entry name" value="DEATH_DOMAIN"/>
    <property type="match status" value="1"/>
</dbReference>
<sequence length="94" mass="10817">CVKECCLHFIAESLGKHWKDLGRRLLLKDAEIQNISADSSEQKEHGFQVLLKWKKRHGPTALVRDLTDALKHLQLSDIADELNKHFRESHHSAP</sequence>
<dbReference type="Pfam" id="PF00531">
    <property type="entry name" value="Death"/>
    <property type="match status" value="1"/>
</dbReference>